<dbReference type="EMBL" id="CCBP010000509">
    <property type="protein sequence ID" value="CDO77835.1"/>
    <property type="molecule type" value="Genomic_DNA"/>
</dbReference>
<dbReference type="InterPro" id="IPR011990">
    <property type="entry name" value="TPR-like_helical_dom_sf"/>
</dbReference>
<dbReference type="AlphaFoldDB" id="A0A060SU14"/>
<keyword evidence="1" id="KW-0802">TPR repeat</keyword>
<dbReference type="GO" id="GO:0101031">
    <property type="term" value="C:protein folding chaperone complex"/>
    <property type="evidence" value="ECO:0007669"/>
    <property type="project" value="TreeGrafter"/>
</dbReference>
<accession>A0A060SU14</accession>
<evidence type="ECO:0000256" key="1">
    <source>
        <dbReference type="ARBA" id="ARBA00022803"/>
    </source>
</evidence>
<comment type="caution">
    <text evidence="5">The sequence shown here is derived from an EMBL/GenBank/DDBJ whole genome shotgun (WGS) entry which is preliminary data.</text>
</comment>
<feature type="compositionally biased region" description="Basic and acidic residues" evidence="3">
    <location>
        <begin position="281"/>
        <end position="290"/>
    </location>
</feature>
<organism evidence="5 6">
    <name type="scientific">Pycnoporus cinnabarinus</name>
    <name type="common">Cinnabar-red polypore</name>
    <name type="synonym">Trametes cinnabarina</name>
    <dbReference type="NCBI Taxonomy" id="5643"/>
    <lineage>
        <taxon>Eukaryota</taxon>
        <taxon>Fungi</taxon>
        <taxon>Dikarya</taxon>
        <taxon>Basidiomycota</taxon>
        <taxon>Agaricomycotina</taxon>
        <taxon>Agaricomycetes</taxon>
        <taxon>Polyporales</taxon>
        <taxon>Polyporaceae</taxon>
        <taxon>Trametes</taxon>
    </lineage>
</organism>
<keyword evidence="2" id="KW-0863">Zinc-finger</keyword>
<keyword evidence="2" id="KW-0862">Zinc</keyword>
<dbReference type="PANTHER" id="PTHR46423">
    <property type="entry name" value="RNA POLYMERASE II-ASSOCIATED PROTEIN 3"/>
    <property type="match status" value="1"/>
</dbReference>
<evidence type="ECO:0000256" key="3">
    <source>
        <dbReference type="SAM" id="MobiDB-lite"/>
    </source>
</evidence>
<dbReference type="GO" id="GO:0008270">
    <property type="term" value="F:zinc ion binding"/>
    <property type="evidence" value="ECO:0007669"/>
    <property type="project" value="UniProtKB-KW"/>
</dbReference>
<evidence type="ECO:0000313" key="6">
    <source>
        <dbReference type="Proteomes" id="UP000029665"/>
    </source>
</evidence>
<dbReference type="OrthoDB" id="245563at2759"/>
<proteinExistence type="predicted"/>
<dbReference type="PANTHER" id="PTHR46423:SF1">
    <property type="entry name" value="RNA POLYMERASE II-ASSOCIATED PROTEIN 3"/>
    <property type="match status" value="1"/>
</dbReference>
<feature type="compositionally biased region" description="Polar residues" evidence="3">
    <location>
        <begin position="1"/>
        <end position="14"/>
    </location>
</feature>
<dbReference type="InterPro" id="IPR000571">
    <property type="entry name" value="Znf_CCCH"/>
</dbReference>
<dbReference type="OMA" id="NECPCAY"/>
<keyword evidence="6" id="KW-1185">Reference proteome</keyword>
<dbReference type="STRING" id="5643.A0A060SU14"/>
<dbReference type="SMART" id="SM00356">
    <property type="entry name" value="ZnF_C3H1"/>
    <property type="match status" value="2"/>
</dbReference>
<evidence type="ECO:0000256" key="2">
    <source>
        <dbReference type="PROSITE-ProRule" id="PRU00723"/>
    </source>
</evidence>
<keyword evidence="2" id="KW-0479">Metal-binding</keyword>
<name>A0A060SU14_PYCCI</name>
<dbReference type="SUPFAM" id="SSF48452">
    <property type="entry name" value="TPR-like"/>
    <property type="match status" value="1"/>
</dbReference>
<evidence type="ECO:0000259" key="4">
    <source>
        <dbReference type="PROSITE" id="PS50103"/>
    </source>
</evidence>
<dbReference type="Gene3D" id="1.25.40.10">
    <property type="entry name" value="Tetratricopeptide repeat domain"/>
    <property type="match status" value="1"/>
</dbReference>
<dbReference type="HOGENOM" id="CLU_401773_0_0_1"/>
<dbReference type="SMART" id="SM00028">
    <property type="entry name" value="TPR"/>
    <property type="match status" value="3"/>
</dbReference>
<gene>
    <name evidence="5" type="ORF">BN946_scf184714.g10</name>
</gene>
<feature type="region of interest" description="Disordered" evidence="3">
    <location>
        <begin position="1"/>
        <end position="20"/>
    </location>
</feature>
<dbReference type="InterPro" id="IPR019734">
    <property type="entry name" value="TPR_rpt"/>
</dbReference>
<feature type="domain" description="C3H1-type" evidence="4">
    <location>
        <begin position="539"/>
        <end position="567"/>
    </location>
</feature>
<feature type="region of interest" description="Disordered" evidence="3">
    <location>
        <begin position="259"/>
        <end position="307"/>
    </location>
</feature>
<feature type="zinc finger region" description="C3H1-type" evidence="2">
    <location>
        <begin position="505"/>
        <end position="532"/>
    </location>
</feature>
<protein>
    <recommendedName>
        <fullName evidence="4">C3H1-type domain-containing protein</fullName>
    </recommendedName>
</protein>
<sequence length="685" mass="75928">MNMNSAAGGSNATGQPAKAIKSKSKPRILILSLDKEPYTDDIYTQLYSALRKNASVTEVKTAKAATKALSSHPSPSAVLVSDAAITDAKRNALLTQLIQYARSGGRVILGMQLSNHFPLGTVGAFFRKWGLDWDHGSYHRTTFVLNPAGIPSPLSPDALLPSYSMKALHLKNVPRECAVYLPAPDARVQSMVFGPTPITGNKAKESPAVFTRVGRGYLGYIGDVNGEQGSTRLTLEMCGVSISPGDMGPRKVTTGVVMLPDGGLEPTTTVQEEQPLPLPPRPEDPKHTPEKVPGSSTTGQGLSPHAAVFVPSGGAALTSAATPPPVRSPPRPREAEVAARAAQRAKAREEKARKAEALKEEGNALFKNGDWAEAAEKYREAALIAGPQPVYMSNLAAALLKLELWDLAESAASRALIYDPKHLKARFRRAVARKELHTFDEAETDLQHILSEDPTNASARAELAEVARLRRIYPCEEGCPELDEVLEGEAFELEDESDSEDFRHTGNHIPCKHYNHEGCTRGTRCRFNHAPDAKSVRDELGRNVCIYWLLGDCRFGDERCVYAHDRTYLPERGWWNDKERYPDIRKEGSATLGNNRRRSRAALKRLVETLKPDDWRLDMWADGGYAKEVHLKHLYGDDWYEDEDAWVDEDESLEREIEERMMYAGHTRADFEELLCQGIKPWDEW</sequence>
<dbReference type="Proteomes" id="UP000029665">
    <property type="component" value="Unassembled WGS sequence"/>
</dbReference>
<dbReference type="Gene3D" id="3.30.1370.210">
    <property type="match status" value="1"/>
</dbReference>
<evidence type="ECO:0000313" key="5">
    <source>
        <dbReference type="EMBL" id="CDO77835.1"/>
    </source>
</evidence>
<dbReference type="PROSITE" id="PS50103">
    <property type="entry name" value="ZF_C3H1"/>
    <property type="match status" value="2"/>
</dbReference>
<reference evidence="5" key="1">
    <citation type="submission" date="2014-01" db="EMBL/GenBank/DDBJ databases">
        <title>The genome of the white-rot fungus Pycnoporus cinnabarinus: a basidiomycete model with a versatile arsenal for lignocellulosic biomass breakdown.</title>
        <authorList>
            <person name="Levasseur A."/>
            <person name="Lomascolo A."/>
            <person name="Ruiz-Duenas F.J."/>
            <person name="Uzan E."/>
            <person name="Piumi F."/>
            <person name="Kues U."/>
            <person name="Ram A.F.J."/>
            <person name="Murat C."/>
            <person name="Haon M."/>
            <person name="Benoit I."/>
            <person name="Arfi Y."/>
            <person name="Chevret D."/>
            <person name="Drula E."/>
            <person name="Kwon M.J."/>
            <person name="Gouret P."/>
            <person name="Lesage-Meessen L."/>
            <person name="Lombard V."/>
            <person name="Mariette J."/>
            <person name="Noirot C."/>
            <person name="Park J."/>
            <person name="Patyshakuliyeva A."/>
            <person name="Wieneger R.A.B."/>
            <person name="Wosten H.A.B."/>
            <person name="Martin F."/>
            <person name="Coutinho P.M."/>
            <person name="de Vries R."/>
            <person name="Martinez A.T."/>
            <person name="Klopp C."/>
            <person name="Pontarotti P."/>
            <person name="Henrissat B."/>
            <person name="Record E."/>
        </authorList>
    </citation>
    <scope>NUCLEOTIDE SEQUENCE [LARGE SCALE GENOMIC DNA]</scope>
    <source>
        <strain evidence="5">BRFM137</strain>
    </source>
</reference>
<dbReference type="InterPro" id="IPR051966">
    <property type="entry name" value="RPAP3"/>
</dbReference>
<feature type="domain" description="C3H1-type" evidence="4">
    <location>
        <begin position="505"/>
        <end position="532"/>
    </location>
</feature>
<feature type="zinc finger region" description="C3H1-type" evidence="2">
    <location>
        <begin position="539"/>
        <end position="567"/>
    </location>
</feature>